<dbReference type="EMBL" id="QUZK01000054">
    <property type="protein sequence ID" value="RFF28887.1"/>
    <property type="molecule type" value="Genomic_DNA"/>
</dbReference>
<protein>
    <submittedName>
        <fullName evidence="3">GIY-YIG nuclease family protein</fullName>
    </submittedName>
</protein>
<name>A0A3E1K4A5_9GAMM</name>
<comment type="caution">
    <text evidence="3">The sequence shown here is derived from an EMBL/GenBank/DDBJ whole genome shotgun (WGS) entry which is preliminary data.</text>
</comment>
<dbReference type="SMART" id="SM00465">
    <property type="entry name" value="GIYc"/>
    <property type="match status" value="1"/>
</dbReference>
<organism evidence="3 4">
    <name type="scientific">Wenzhouxiangella sediminis</name>
    <dbReference type="NCBI Taxonomy" id="1792836"/>
    <lineage>
        <taxon>Bacteria</taxon>
        <taxon>Pseudomonadati</taxon>
        <taxon>Pseudomonadota</taxon>
        <taxon>Gammaproteobacteria</taxon>
        <taxon>Chromatiales</taxon>
        <taxon>Wenzhouxiangellaceae</taxon>
        <taxon>Wenzhouxiangella</taxon>
    </lineage>
</organism>
<reference evidence="3 4" key="1">
    <citation type="submission" date="2018-08" db="EMBL/GenBank/DDBJ databases">
        <title>Wenzhouxiangella salilacus sp. nov., a novel bacterium isolated from a saline lake in Xinjiang Province, China.</title>
        <authorList>
            <person name="Han S."/>
        </authorList>
    </citation>
    <scope>NUCLEOTIDE SEQUENCE [LARGE SCALE GENOMIC DNA]</scope>
    <source>
        <strain evidence="3 4">XDB06</strain>
    </source>
</reference>
<dbReference type="InterPro" id="IPR000305">
    <property type="entry name" value="GIY-YIG_endonuc"/>
</dbReference>
<dbReference type="AlphaFoldDB" id="A0A3E1K4A5"/>
<dbReference type="PROSITE" id="PS50164">
    <property type="entry name" value="GIY_YIG"/>
    <property type="match status" value="1"/>
</dbReference>
<gene>
    <name evidence="3" type="ORF">DZC52_15330</name>
</gene>
<feature type="domain" description="GIY-YIG" evidence="2">
    <location>
        <begin position="1"/>
        <end position="76"/>
    </location>
</feature>
<dbReference type="Pfam" id="PF01541">
    <property type="entry name" value="GIY-YIG"/>
    <property type="match status" value="1"/>
</dbReference>
<proteinExistence type="inferred from homology"/>
<dbReference type="Proteomes" id="UP000260351">
    <property type="component" value="Unassembled WGS sequence"/>
</dbReference>
<dbReference type="InterPro" id="IPR035901">
    <property type="entry name" value="GIY-YIG_endonuc_sf"/>
</dbReference>
<evidence type="ECO:0000259" key="2">
    <source>
        <dbReference type="PROSITE" id="PS50164"/>
    </source>
</evidence>
<evidence type="ECO:0000313" key="4">
    <source>
        <dbReference type="Proteomes" id="UP000260351"/>
    </source>
</evidence>
<accession>A0A3E1K4A5</accession>
<evidence type="ECO:0000313" key="3">
    <source>
        <dbReference type="EMBL" id="RFF28887.1"/>
    </source>
</evidence>
<dbReference type="InterPro" id="IPR050190">
    <property type="entry name" value="UPF0213_domain"/>
</dbReference>
<dbReference type="PANTHER" id="PTHR34477:SF5">
    <property type="entry name" value="BSL5627 PROTEIN"/>
    <property type="match status" value="1"/>
</dbReference>
<dbReference type="PANTHER" id="PTHR34477">
    <property type="entry name" value="UPF0213 PROTEIN YHBQ"/>
    <property type="match status" value="1"/>
</dbReference>
<dbReference type="Gene3D" id="3.40.1440.10">
    <property type="entry name" value="GIY-YIG endonuclease"/>
    <property type="match status" value="1"/>
</dbReference>
<dbReference type="CDD" id="cd10448">
    <property type="entry name" value="GIY-YIG_unchar_3"/>
    <property type="match status" value="1"/>
</dbReference>
<sequence>MYYVYVLTNKPRGTLYVGVTNNLVRRVWEHRGRFVSGFTRKYHLSKLVHYEGFDELVEAIQREVRLKRWRRQWKIQLIERENPEWMDLYPGIADGAVDVSSCY</sequence>
<dbReference type="OrthoDB" id="9807770at2"/>
<dbReference type="SUPFAM" id="SSF82771">
    <property type="entry name" value="GIY-YIG endonuclease"/>
    <property type="match status" value="1"/>
</dbReference>
<evidence type="ECO:0000256" key="1">
    <source>
        <dbReference type="ARBA" id="ARBA00007435"/>
    </source>
</evidence>
<comment type="similarity">
    <text evidence="1">Belongs to the UPF0213 family.</text>
</comment>
<keyword evidence="4" id="KW-1185">Reference proteome</keyword>